<dbReference type="InterPro" id="IPR011256">
    <property type="entry name" value="Reg_factor_effector_dom_sf"/>
</dbReference>
<evidence type="ECO:0000313" key="1">
    <source>
        <dbReference type="EMBL" id="GEN32019.1"/>
    </source>
</evidence>
<gene>
    <name evidence="1" type="ORF">CQU01_22570</name>
</gene>
<name>A0A511UZK3_9BACI</name>
<reference evidence="1 2" key="1">
    <citation type="submission" date="2019-07" db="EMBL/GenBank/DDBJ databases">
        <title>Whole genome shotgun sequence of Cerasibacillus quisquiliarum NBRC 102429.</title>
        <authorList>
            <person name="Hosoyama A."/>
            <person name="Uohara A."/>
            <person name="Ohji S."/>
            <person name="Ichikawa N."/>
        </authorList>
    </citation>
    <scope>NUCLEOTIDE SEQUENCE [LARGE SCALE GENOMIC DNA]</scope>
    <source>
        <strain evidence="1 2">NBRC 102429</strain>
    </source>
</reference>
<keyword evidence="2" id="KW-1185">Reference proteome</keyword>
<organism evidence="1 2">
    <name type="scientific">Cerasibacillus quisquiliarum</name>
    <dbReference type="NCBI Taxonomy" id="227865"/>
    <lineage>
        <taxon>Bacteria</taxon>
        <taxon>Bacillati</taxon>
        <taxon>Bacillota</taxon>
        <taxon>Bacilli</taxon>
        <taxon>Bacillales</taxon>
        <taxon>Bacillaceae</taxon>
        <taxon>Cerasibacillus</taxon>
    </lineage>
</organism>
<dbReference type="InterPro" id="IPR031664">
    <property type="entry name" value="DUF5085"/>
</dbReference>
<dbReference type="AlphaFoldDB" id="A0A511UZK3"/>
<dbReference type="RefSeq" id="WP_146938392.1">
    <property type="nucleotide sequence ID" value="NZ_BJXW01000026.1"/>
</dbReference>
<dbReference type="OrthoDB" id="2620258at2"/>
<dbReference type="Gene3D" id="3.20.80.10">
    <property type="entry name" value="Regulatory factor, effector binding domain"/>
    <property type="match status" value="1"/>
</dbReference>
<sequence>MVIEEETIMYRNVVWHSYEFHYSDFEKVLHDFNAKLTAANLSINGPLIYALKNVPLDERMDIDVLMPVEQSYVPRETNLLFQTYYYVDQMLMTRVKGNFETNTELGYERLFTYAMQHDLQIVSPVYHILRGDDDFQWVELKVKVDSNAEELSDREMDQLTRYVESLVD</sequence>
<comment type="caution">
    <text evidence="1">The sequence shown here is derived from an EMBL/GenBank/DDBJ whole genome shotgun (WGS) entry which is preliminary data.</text>
</comment>
<accession>A0A511UZK3</accession>
<evidence type="ECO:0000313" key="2">
    <source>
        <dbReference type="Proteomes" id="UP000321491"/>
    </source>
</evidence>
<dbReference type="Proteomes" id="UP000321491">
    <property type="component" value="Unassembled WGS sequence"/>
</dbReference>
<protein>
    <submittedName>
        <fullName evidence="1">DUF5085 domain-containing protein</fullName>
    </submittedName>
</protein>
<proteinExistence type="predicted"/>
<dbReference type="EMBL" id="BJXW01000026">
    <property type="protein sequence ID" value="GEN32019.1"/>
    <property type="molecule type" value="Genomic_DNA"/>
</dbReference>
<dbReference type="Pfam" id="PF16895">
    <property type="entry name" value="DUF5085"/>
    <property type="match status" value="1"/>
</dbReference>